<evidence type="ECO:0000256" key="3">
    <source>
        <dbReference type="SAM" id="Coils"/>
    </source>
</evidence>
<evidence type="ECO:0000259" key="5">
    <source>
        <dbReference type="Pfam" id="PF25989"/>
    </source>
</evidence>
<dbReference type="Gene3D" id="2.40.30.170">
    <property type="match status" value="1"/>
</dbReference>
<dbReference type="InterPro" id="IPR058636">
    <property type="entry name" value="Beta-barrel_YknX"/>
</dbReference>
<keyword evidence="8" id="KW-1185">Reference proteome</keyword>
<evidence type="ECO:0000256" key="1">
    <source>
        <dbReference type="ARBA" id="ARBA00004196"/>
    </source>
</evidence>
<feature type="coiled-coil region" evidence="3">
    <location>
        <begin position="157"/>
        <end position="214"/>
    </location>
</feature>
<dbReference type="HOGENOM" id="CLU_018816_14_5_9"/>
<dbReference type="Proteomes" id="UP000005104">
    <property type="component" value="Chromosome"/>
</dbReference>
<feature type="domain" description="YknX-like C-terminal permuted SH3-like" evidence="5">
    <location>
        <begin position="340"/>
        <end position="401"/>
    </location>
</feature>
<evidence type="ECO:0000256" key="4">
    <source>
        <dbReference type="SAM" id="MobiDB-lite"/>
    </source>
</evidence>
<feature type="region of interest" description="Disordered" evidence="4">
    <location>
        <begin position="388"/>
        <end position="408"/>
    </location>
</feature>
<dbReference type="PANTHER" id="PTHR32347">
    <property type="entry name" value="EFFLUX SYSTEM COMPONENT YKNX-RELATED"/>
    <property type="match status" value="1"/>
</dbReference>
<evidence type="ECO:0000313" key="7">
    <source>
        <dbReference type="EMBL" id="EHQ88968.1"/>
    </source>
</evidence>
<evidence type="ECO:0000313" key="8">
    <source>
        <dbReference type="Proteomes" id="UP000005104"/>
    </source>
</evidence>
<dbReference type="PROSITE" id="PS00430">
    <property type="entry name" value="TONB_DEPENDENT_REC_1"/>
    <property type="match status" value="1"/>
</dbReference>
<dbReference type="InterPro" id="IPR010916">
    <property type="entry name" value="TonB_box_CS"/>
</dbReference>
<dbReference type="Gene3D" id="2.40.420.20">
    <property type="match status" value="1"/>
</dbReference>
<dbReference type="Pfam" id="PF25989">
    <property type="entry name" value="YknX_C"/>
    <property type="match status" value="1"/>
</dbReference>
<reference evidence="7 8" key="1">
    <citation type="submission" date="2011-11" db="EMBL/GenBank/DDBJ databases">
        <title>The Noncontiguous Finished genome of Desulfosporosinus youngiae DSM 17734.</title>
        <authorList>
            <consortium name="US DOE Joint Genome Institute (JGI-PGF)"/>
            <person name="Lucas S."/>
            <person name="Han J."/>
            <person name="Lapidus A."/>
            <person name="Cheng J.-F."/>
            <person name="Goodwin L."/>
            <person name="Pitluck S."/>
            <person name="Peters L."/>
            <person name="Ovchinnikova G."/>
            <person name="Lu M."/>
            <person name="Land M.L."/>
            <person name="Hauser L."/>
            <person name="Pester M."/>
            <person name="Spring S."/>
            <person name="Ollivier B."/>
            <person name="Rattei T."/>
            <person name="Klenk H.-P."/>
            <person name="Wagner M."/>
            <person name="Loy A."/>
            <person name="Woyke T.J."/>
        </authorList>
    </citation>
    <scope>NUCLEOTIDE SEQUENCE [LARGE SCALE GENOMIC DNA]</scope>
    <source>
        <strain evidence="7 8">DSM 17734</strain>
    </source>
</reference>
<evidence type="ECO:0000259" key="6">
    <source>
        <dbReference type="Pfam" id="PF25990"/>
    </source>
</evidence>
<dbReference type="AlphaFoldDB" id="H5XU10"/>
<protein>
    <submittedName>
        <fullName evidence="7">Uncharacterized protein</fullName>
    </submittedName>
</protein>
<dbReference type="GO" id="GO:0030313">
    <property type="term" value="C:cell envelope"/>
    <property type="evidence" value="ECO:0007669"/>
    <property type="project" value="UniProtKB-SubCell"/>
</dbReference>
<dbReference type="Pfam" id="PF25990">
    <property type="entry name" value="Beta-barrel_YknX"/>
    <property type="match status" value="1"/>
</dbReference>
<dbReference type="EMBL" id="CM001441">
    <property type="protein sequence ID" value="EHQ88968.1"/>
    <property type="molecule type" value="Genomic_DNA"/>
</dbReference>
<gene>
    <name evidence="7" type="ORF">DesyoDRAFT_1845</name>
</gene>
<evidence type="ECO:0000256" key="2">
    <source>
        <dbReference type="ARBA" id="ARBA00023054"/>
    </source>
</evidence>
<organism evidence="7 8">
    <name type="scientific">Desulfosporosinus youngiae DSM 17734</name>
    <dbReference type="NCBI Taxonomy" id="768710"/>
    <lineage>
        <taxon>Bacteria</taxon>
        <taxon>Bacillati</taxon>
        <taxon>Bacillota</taxon>
        <taxon>Clostridia</taxon>
        <taxon>Eubacteriales</taxon>
        <taxon>Desulfitobacteriaceae</taxon>
        <taxon>Desulfosporosinus</taxon>
    </lineage>
</organism>
<keyword evidence="2 3" id="KW-0175">Coiled coil</keyword>
<dbReference type="InterPro" id="IPR058637">
    <property type="entry name" value="YknX-like_C"/>
</dbReference>
<dbReference type="RefSeq" id="WP_007782065.1">
    <property type="nucleotide sequence ID" value="NZ_CM001441.1"/>
</dbReference>
<dbReference type="STRING" id="768710.DesyoDRAFT_1845"/>
<feature type="domain" description="YknX-like beta-barrel" evidence="6">
    <location>
        <begin position="249"/>
        <end position="326"/>
    </location>
</feature>
<dbReference type="OrthoDB" id="9791520at2"/>
<dbReference type="InterPro" id="IPR050465">
    <property type="entry name" value="UPF0194_transport"/>
</dbReference>
<sequence length="408" mass="44095">MKATLKKAAGISIVLLLGLAAIIGFTQITKPKAAEAEMAVLEKRNLAKSISVTGSIDSDAIYETVLSSSQKVVKLYKKAGDSVQAGDTLVVLATEDLEYQLNKARLSLETLNISRENAEAQAAIKLSTAKDSYALAETSYQNIKMLYDKGAAAKDDFDTAANALSLAENQVKSAELQYNNLLLHSSSSDVQKQLERLNLEIENLNRKIAESTVKTTVSGTLTLLEARENQYPSRSSQGRVQVMDLSRLLVKADVSQYDAVLLSPGQKVSIKVKGLGKQLTGKVRSISDTATTSSSGSNTEPKYEVQISMTDPANDIRAGYDVDADIFVEEKSDSPAASRRAVQKEDGQTFVFVVEGGKAVKKYIKTGLETDRYVEILDGLSVGEPYIAAPPDDLKEGDRVNSPTSIHF</sequence>
<name>H5XU10_9FIRM</name>
<dbReference type="eggNOG" id="COG0845">
    <property type="taxonomic scope" value="Bacteria"/>
</dbReference>
<comment type="subcellular location">
    <subcellularLocation>
        <location evidence="1">Cell envelope</location>
    </subcellularLocation>
</comment>
<dbReference type="PANTHER" id="PTHR32347:SF14">
    <property type="entry name" value="EFFLUX SYSTEM COMPONENT YKNX-RELATED"/>
    <property type="match status" value="1"/>
</dbReference>
<proteinExistence type="predicted"/>
<accession>H5XU10</accession>